<proteinExistence type="predicted"/>
<sequence>MTTHYLSLSKLQLESVTFGVLELQKHHSSDNIIGWFNNLLNTWGIEKRQIFLVVTDNVANIKNAVYNFFNDTNDIANIINKIKLLVTFFKQSVSATDELNKTFKLKLKLLLTELKLVTDSQQIDR</sequence>
<organism evidence="1 2">
    <name type="scientific">Cinara cedri</name>
    <dbReference type="NCBI Taxonomy" id="506608"/>
    <lineage>
        <taxon>Eukaryota</taxon>
        <taxon>Metazoa</taxon>
        <taxon>Ecdysozoa</taxon>
        <taxon>Arthropoda</taxon>
        <taxon>Hexapoda</taxon>
        <taxon>Insecta</taxon>
        <taxon>Pterygota</taxon>
        <taxon>Neoptera</taxon>
        <taxon>Paraneoptera</taxon>
        <taxon>Hemiptera</taxon>
        <taxon>Sternorrhyncha</taxon>
        <taxon>Aphidomorpha</taxon>
        <taxon>Aphidoidea</taxon>
        <taxon>Aphididae</taxon>
        <taxon>Lachninae</taxon>
        <taxon>Cinara</taxon>
    </lineage>
</organism>
<evidence type="ECO:0000313" key="1">
    <source>
        <dbReference type="EMBL" id="VVC42032.1"/>
    </source>
</evidence>
<dbReference type="OrthoDB" id="6614444at2759"/>
<dbReference type="SUPFAM" id="SSF53098">
    <property type="entry name" value="Ribonuclease H-like"/>
    <property type="match status" value="1"/>
</dbReference>
<gene>
    <name evidence="1" type="ORF">CINCED_3A025060</name>
</gene>
<dbReference type="Proteomes" id="UP000325440">
    <property type="component" value="Unassembled WGS sequence"/>
</dbReference>
<keyword evidence="2" id="KW-1185">Reference proteome</keyword>
<name>A0A5E4NE17_9HEMI</name>
<protein>
    <submittedName>
        <fullName evidence="1">Ribonuclease H-like domain</fullName>
    </submittedName>
</protein>
<dbReference type="InterPro" id="IPR012337">
    <property type="entry name" value="RNaseH-like_sf"/>
</dbReference>
<dbReference type="AlphaFoldDB" id="A0A5E4NE17"/>
<reference evidence="1 2" key="1">
    <citation type="submission" date="2019-08" db="EMBL/GenBank/DDBJ databases">
        <authorList>
            <person name="Alioto T."/>
            <person name="Alioto T."/>
            <person name="Gomez Garrido J."/>
        </authorList>
    </citation>
    <scope>NUCLEOTIDE SEQUENCE [LARGE SCALE GENOMIC DNA]</scope>
</reference>
<dbReference type="EMBL" id="CABPRJ010001934">
    <property type="protein sequence ID" value="VVC42032.1"/>
    <property type="molecule type" value="Genomic_DNA"/>
</dbReference>
<evidence type="ECO:0000313" key="2">
    <source>
        <dbReference type="Proteomes" id="UP000325440"/>
    </source>
</evidence>
<accession>A0A5E4NE17</accession>